<feature type="region of interest" description="Disordered" evidence="1">
    <location>
        <begin position="84"/>
        <end position="114"/>
    </location>
</feature>
<evidence type="ECO:0000313" key="2">
    <source>
        <dbReference type="EnsemblPlants" id="Kaladp1308s0002.1.v1.1.CDS.1"/>
    </source>
</evidence>
<reference evidence="2" key="1">
    <citation type="submission" date="2021-01" db="UniProtKB">
        <authorList>
            <consortium name="EnsemblPlants"/>
        </authorList>
    </citation>
    <scope>IDENTIFICATION</scope>
</reference>
<dbReference type="EnsemblPlants" id="Kaladp1308s0002.1.v1.1">
    <property type="protein sequence ID" value="Kaladp1308s0002.1.v1.1.CDS.1"/>
    <property type="gene ID" value="Kaladp1308s0002.v1.1"/>
</dbReference>
<evidence type="ECO:0000256" key="1">
    <source>
        <dbReference type="SAM" id="MobiDB-lite"/>
    </source>
</evidence>
<protein>
    <submittedName>
        <fullName evidence="2">Uncharacterized protein</fullName>
    </submittedName>
</protein>
<keyword evidence="3" id="KW-1185">Reference proteome</keyword>
<sequence length="185" mass="20283">MCSILVFDSVFNGFCFFALRVYLISLYQGYNHVTGSIHSARDCRDGRSRSSSLSHILLGACDSAVGAENGCYAFTEAHSPILTTSPSPAAAERSNLSLRRSRKSRQTNRGQPFPGTELVRELLGEDVVVLYLHRAASDEPYDVYRLTRLEFQGSSCSRPISSFSVGASILAGQGLQIEKIVKRVI</sequence>
<dbReference type="Gramene" id="Kaladp1308s0002.1.v1.1">
    <property type="protein sequence ID" value="Kaladp1308s0002.1.v1.1.CDS.1"/>
    <property type="gene ID" value="Kaladp1308s0002.v1.1"/>
</dbReference>
<proteinExistence type="predicted"/>
<dbReference type="Proteomes" id="UP000594263">
    <property type="component" value="Unplaced"/>
</dbReference>
<organism evidence="2 3">
    <name type="scientific">Kalanchoe fedtschenkoi</name>
    <name type="common">Lavender scallops</name>
    <name type="synonym">South American air plant</name>
    <dbReference type="NCBI Taxonomy" id="63787"/>
    <lineage>
        <taxon>Eukaryota</taxon>
        <taxon>Viridiplantae</taxon>
        <taxon>Streptophyta</taxon>
        <taxon>Embryophyta</taxon>
        <taxon>Tracheophyta</taxon>
        <taxon>Spermatophyta</taxon>
        <taxon>Magnoliopsida</taxon>
        <taxon>eudicotyledons</taxon>
        <taxon>Gunneridae</taxon>
        <taxon>Pentapetalae</taxon>
        <taxon>Saxifragales</taxon>
        <taxon>Crassulaceae</taxon>
        <taxon>Kalanchoe</taxon>
    </lineage>
</organism>
<dbReference type="AlphaFoldDB" id="A0A7N0VL60"/>
<accession>A0A7N0VL60</accession>
<name>A0A7N0VL60_KALFE</name>
<evidence type="ECO:0000313" key="3">
    <source>
        <dbReference type="Proteomes" id="UP000594263"/>
    </source>
</evidence>